<feature type="transmembrane region" description="Helical" evidence="2">
    <location>
        <begin position="28"/>
        <end position="44"/>
    </location>
</feature>
<reference evidence="3" key="1">
    <citation type="submission" date="2022-08" db="EMBL/GenBank/DDBJ databases">
        <authorList>
            <person name="Tian L."/>
        </authorList>
    </citation>
    <scope>NUCLEOTIDE SEQUENCE</scope>
    <source>
        <strain evidence="3">CM253</strain>
        <plasmid evidence="3">pshk1</plasmid>
    </source>
</reference>
<proteinExistence type="predicted"/>
<name>A0ABY5Q929_9ACTN</name>
<keyword evidence="4" id="KW-1185">Reference proteome</keyword>
<evidence type="ECO:0000256" key="2">
    <source>
        <dbReference type="SAM" id="Phobius"/>
    </source>
</evidence>
<keyword evidence="3" id="KW-0614">Plasmid</keyword>
<evidence type="ECO:0000313" key="3">
    <source>
        <dbReference type="EMBL" id="UUY52734.1"/>
    </source>
</evidence>
<accession>A0ABY5Q929</accession>
<keyword evidence="2" id="KW-0472">Membrane</keyword>
<sequence>MSVLVTYFVFQRSRRAHAGPPGPGDLGGAIAAGAATFGVLYLLLGTGITAGAPREAGPAQPAPPVSNTTTPIADPSAK</sequence>
<organism evidence="3 4">
    <name type="scientific">Streptomyces yangpuensis</name>
    <dbReference type="NCBI Taxonomy" id="1648182"/>
    <lineage>
        <taxon>Bacteria</taxon>
        <taxon>Bacillati</taxon>
        <taxon>Actinomycetota</taxon>
        <taxon>Actinomycetes</taxon>
        <taxon>Kitasatosporales</taxon>
        <taxon>Streptomycetaceae</taxon>
        <taxon>Streptomyces</taxon>
    </lineage>
</organism>
<gene>
    <name evidence="3" type="ORF">NRK68_36375</name>
</gene>
<protein>
    <submittedName>
        <fullName evidence="3">Uncharacterized protein</fullName>
    </submittedName>
</protein>
<dbReference type="GeneID" id="95579015"/>
<dbReference type="Proteomes" id="UP001057738">
    <property type="component" value="Plasmid pshk1"/>
</dbReference>
<dbReference type="RefSeq" id="WP_257858433.1">
    <property type="nucleotide sequence ID" value="NZ_CP102517.1"/>
</dbReference>
<feature type="region of interest" description="Disordered" evidence="1">
    <location>
        <begin position="52"/>
        <end position="78"/>
    </location>
</feature>
<evidence type="ECO:0000313" key="4">
    <source>
        <dbReference type="Proteomes" id="UP001057738"/>
    </source>
</evidence>
<keyword evidence="2" id="KW-1133">Transmembrane helix</keyword>
<evidence type="ECO:0000256" key="1">
    <source>
        <dbReference type="SAM" id="MobiDB-lite"/>
    </source>
</evidence>
<dbReference type="EMBL" id="CP102517">
    <property type="protein sequence ID" value="UUY52734.1"/>
    <property type="molecule type" value="Genomic_DNA"/>
</dbReference>
<geneLocation type="plasmid" evidence="3 4">
    <name>pshk1</name>
</geneLocation>
<keyword evidence="2" id="KW-0812">Transmembrane</keyword>